<protein>
    <recommendedName>
        <fullName evidence="7">Cell cycle control protein cwf19</fullName>
    </recommendedName>
</protein>
<feature type="compositionally biased region" description="Low complexity" evidence="2">
    <location>
        <begin position="386"/>
        <end position="395"/>
    </location>
</feature>
<proteinExistence type="inferred from homology"/>
<dbReference type="AlphaFoldDB" id="Q5KHZ3"/>
<feature type="domain" description="Cwf19-like protein C-terminal" evidence="3">
    <location>
        <begin position="768"/>
        <end position="887"/>
    </location>
</feature>
<dbReference type="RefSeq" id="XP_570413.1">
    <property type="nucleotide sequence ID" value="XM_570413.2"/>
</dbReference>
<dbReference type="FunCoup" id="Q5KHZ3">
    <property type="interactions" value="105"/>
</dbReference>
<feature type="compositionally biased region" description="Basic residues" evidence="2">
    <location>
        <begin position="15"/>
        <end position="31"/>
    </location>
</feature>
<dbReference type="InParanoid" id="Q5KHZ3"/>
<accession>Q55UF2</accession>
<reference evidence="5 6" key="1">
    <citation type="journal article" date="2005" name="Science">
        <title>The genome of the basidiomycetous yeast and human pathogen Cryptococcus neoformans.</title>
        <authorList>
            <person name="Loftus B.J."/>
            <person name="Fung E."/>
            <person name="Roncaglia P."/>
            <person name="Rowley D."/>
            <person name="Amedeo P."/>
            <person name="Bruno D."/>
            <person name="Vamathevan J."/>
            <person name="Miranda M."/>
            <person name="Anderson I.J."/>
            <person name="Fraser J.A."/>
            <person name="Allen J.E."/>
            <person name="Bosdet I.E."/>
            <person name="Brent M.R."/>
            <person name="Chiu R."/>
            <person name="Doering T.L."/>
            <person name="Donlin M.J."/>
            <person name="D'Souza C.A."/>
            <person name="Fox D.S."/>
            <person name="Grinberg V."/>
            <person name="Fu J."/>
            <person name="Fukushima M."/>
            <person name="Haas B.J."/>
            <person name="Huang J.C."/>
            <person name="Janbon G."/>
            <person name="Jones S.J."/>
            <person name="Koo H.L."/>
            <person name="Krzywinski M.I."/>
            <person name="Kwon-Chung J.K."/>
            <person name="Lengeler K.B."/>
            <person name="Maiti R."/>
            <person name="Marra M.A."/>
            <person name="Marra R.E."/>
            <person name="Mathewson C.A."/>
            <person name="Mitchell T.G."/>
            <person name="Pertea M."/>
            <person name="Riggs F.R."/>
            <person name="Salzberg S.L."/>
            <person name="Schein J.E."/>
            <person name="Shvartsbeyn A."/>
            <person name="Shin H."/>
            <person name="Shumway M."/>
            <person name="Specht C.A."/>
            <person name="Suh B.B."/>
            <person name="Tenney A."/>
            <person name="Utterback T.R."/>
            <person name="Wickes B.L."/>
            <person name="Wortman J.R."/>
            <person name="Wye N.H."/>
            <person name="Kronstad J.W."/>
            <person name="Lodge J.K."/>
            <person name="Heitman J."/>
            <person name="Davis R.W."/>
            <person name="Fraser C.M."/>
            <person name="Hyman R.W."/>
        </authorList>
    </citation>
    <scope>NUCLEOTIDE SEQUENCE [LARGE SCALE GENOMIC DNA]</scope>
    <source>
        <strain evidence="6">JEC21 / ATCC MYA-565</strain>
    </source>
</reference>
<feature type="compositionally biased region" description="Basic and acidic residues" evidence="2">
    <location>
        <begin position="1"/>
        <end position="14"/>
    </location>
</feature>
<dbReference type="HOGENOM" id="CLU_015540_0_0_1"/>
<feature type="compositionally biased region" description="Basic and acidic residues" evidence="2">
    <location>
        <begin position="32"/>
        <end position="48"/>
    </location>
</feature>
<feature type="compositionally biased region" description="Basic and acidic residues" evidence="2">
    <location>
        <begin position="153"/>
        <end position="166"/>
    </location>
</feature>
<dbReference type="InterPro" id="IPR040194">
    <property type="entry name" value="Cwf19-like"/>
</dbReference>
<dbReference type="VEuPathDB" id="FungiDB:CND04780"/>
<feature type="domain" description="Cwf19-like C-terminal" evidence="4">
    <location>
        <begin position="636"/>
        <end position="759"/>
    </location>
</feature>
<feature type="compositionally biased region" description="Polar residues" evidence="2">
    <location>
        <begin position="407"/>
        <end position="417"/>
    </location>
</feature>
<dbReference type="PANTHER" id="PTHR12072:SF5">
    <property type="entry name" value="CWF19-LIKE PROTEIN 2"/>
    <property type="match status" value="1"/>
</dbReference>
<dbReference type="GO" id="GO:0000398">
    <property type="term" value="P:mRNA splicing, via spliceosome"/>
    <property type="evidence" value="ECO:0000318"/>
    <property type="project" value="GO_Central"/>
</dbReference>
<dbReference type="InterPro" id="IPR006767">
    <property type="entry name" value="Cwf19-like_C_dom-2"/>
</dbReference>
<evidence type="ECO:0000256" key="2">
    <source>
        <dbReference type="SAM" id="MobiDB-lite"/>
    </source>
</evidence>
<dbReference type="PANTHER" id="PTHR12072">
    <property type="entry name" value="CWF19, CELL CYCLE CONTROL PROTEIN"/>
    <property type="match status" value="1"/>
</dbReference>
<dbReference type="GO" id="GO:0071014">
    <property type="term" value="C:post-mRNA release spliceosomal complex"/>
    <property type="evidence" value="ECO:0000318"/>
    <property type="project" value="GO_Central"/>
</dbReference>
<accession>Q5KHZ3</accession>
<dbReference type="PaxDb" id="214684-Q5KHZ3"/>
<dbReference type="Pfam" id="PF04677">
    <property type="entry name" value="CwfJ_C_1"/>
    <property type="match status" value="1"/>
</dbReference>
<evidence type="ECO:0000256" key="1">
    <source>
        <dbReference type="ARBA" id="ARBA00006795"/>
    </source>
</evidence>
<dbReference type="Gene3D" id="3.30.428.10">
    <property type="entry name" value="HIT-like"/>
    <property type="match status" value="1"/>
</dbReference>
<dbReference type="InterPro" id="IPR036265">
    <property type="entry name" value="HIT-like_sf"/>
</dbReference>
<organism evidence="5 6">
    <name type="scientific">Cryptococcus deneoformans (strain JEC21 / ATCC MYA-565)</name>
    <name type="common">Cryptococcus neoformans var. neoformans serotype D</name>
    <dbReference type="NCBI Taxonomy" id="214684"/>
    <lineage>
        <taxon>Eukaryota</taxon>
        <taxon>Fungi</taxon>
        <taxon>Dikarya</taxon>
        <taxon>Basidiomycota</taxon>
        <taxon>Agaricomycotina</taxon>
        <taxon>Tremellomycetes</taxon>
        <taxon>Tremellales</taxon>
        <taxon>Cryptococcaceae</taxon>
        <taxon>Cryptococcus</taxon>
        <taxon>Cryptococcus neoformans species complex</taxon>
    </lineage>
</organism>
<feature type="compositionally biased region" description="Basic and acidic residues" evidence="2">
    <location>
        <begin position="179"/>
        <end position="196"/>
    </location>
</feature>
<dbReference type="SUPFAM" id="SSF54197">
    <property type="entry name" value="HIT-like"/>
    <property type="match status" value="1"/>
</dbReference>
<keyword evidence="6" id="KW-1185">Reference proteome</keyword>
<evidence type="ECO:0008006" key="7">
    <source>
        <dbReference type="Google" id="ProtNLM"/>
    </source>
</evidence>
<dbReference type="EMBL" id="AE017344">
    <property type="protein sequence ID" value="AAW43106.1"/>
    <property type="molecule type" value="Genomic_DNA"/>
</dbReference>
<dbReference type="InterPro" id="IPR006768">
    <property type="entry name" value="Cwf19-like_C_dom-1"/>
</dbReference>
<dbReference type="STRING" id="214684.Q5KHZ3"/>
<dbReference type="OrthoDB" id="2113965at2759"/>
<feature type="compositionally biased region" description="Polar residues" evidence="2">
    <location>
        <begin position="433"/>
        <end position="443"/>
    </location>
</feature>
<evidence type="ECO:0000259" key="4">
    <source>
        <dbReference type="Pfam" id="PF04677"/>
    </source>
</evidence>
<dbReference type="OMA" id="MVEFASH"/>
<evidence type="ECO:0000259" key="3">
    <source>
        <dbReference type="Pfam" id="PF04676"/>
    </source>
</evidence>
<dbReference type="Pfam" id="PF04676">
    <property type="entry name" value="CwfJ_C_2"/>
    <property type="match status" value="1"/>
</dbReference>
<dbReference type="Proteomes" id="UP000002149">
    <property type="component" value="Chromosome 4"/>
</dbReference>
<feature type="region of interest" description="Disordered" evidence="2">
    <location>
        <begin position="1"/>
        <end position="196"/>
    </location>
</feature>
<feature type="region of interest" description="Disordered" evidence="2">
    <location>
        <begin position="277"/>
        <end position="443"/>
    </location>
</feature>
<feature type="compositionally biased region" description="Low complexity" evidence="2">
    <location>
        <begin position="294"/>
        <end position="305"/>
    </location>
</feature>
<name>Q5KHZ3_CRYD1</name>
<comment type="similarity">
    <text evidence="1">Belongs to the CWF19 family.</text>
</comment>
<dbReference type="eggNOG" id="KOG2477">
    <property type="taxonomic scope" value="Eukaryota"/>
</dbReference>
<dbReference type="GeneID" id="3257387"/>
<gene>
    <name evidence="5" type="ordered locus">CND04780</name>
</gene>
<dbReference type="KEGG" id="cne:CND04780"/>
<sequence>MGRDSTNTDRDTHRHGSRHDRHDRPHRHRTHRDRDKQDADQIEEEQRRERKRLKKERRTDDDHTLQVLDDDPSMWVEKSLDPTNAVANIPTADSLPLTSNPSGPKVSLPLSTATGSEGRQRDSWMLEPSVSSAIVPTPRDDVPHSAVKSAADTADRYGDGQPDDRTSVSNVDLFSSMGIEHKRKDPRSDKPDPSQLVVDDRFELNTQLLEGKNVDEYEVKEKKTTFGGPGYQWRMMKLKRLYEQAEEQSRPVEEVALERYGSLDEFNEALEERRYLDDREARRKSRGVSRPVGPSSDSSRPTTPSGNSSGMRTPDAGRRFMFANRTTGEQTFGTGGGSGNRPGSRTGFRRPGEDLEQGTTPVSSAGRLDTLRRDNGGLGTPKLESGVRSGSSGVVPMKVGTPIPSVFTPTTLTRSFTGPSPPGPEHESGAVDPTSSKPPLSTEQLNKLQAAVLRSKLMDDPNASALEDEYEIERERSERAHAGVGAGAGLWEGNNEGIQGQLGRMDEKGNRIEVQVLPTLDGRGKLYDVGTGKEDESVVRPGNRKQKDAKFETRDKQGNLLRYNADDDIQSLGELVRQERFGAGSSDQKNLDAEMARAIATDGKFEDDLDYMDDNADKLARKKMKSDALKRAFAINDYARTKKALDTCPLCYQDDRPPQTAIVALGTRTYMCCTQYEELVPGHCLIVPLQHHLSMLEMEDDDWDEVRNFMKCLMRMHAQSNHGVIFFETITSFKSQRHSYIEAIPVPFDIFQDLPAYFRESILSSEGEWTQHKKLIDFSSRPGGFRRMMVPNLPYFMVQWDYKGEKGYGHVIEGIKDSGAGGGEDEEGDVGGAMSESEFPRYFAQEVIGNILGLEARKWRRPRKMDVALNKERARKLGTLFQPYNWTVGNGV</sequence>
<evidence type="ECO:0000313" key="5">
    <source>
        <dbReference type="EMBL" id="AAW43106.1"/>
    </source>
</evidence>
<evidence type="ECO:0000313" key="6">
    <source>
        <dbReference type="Proteomes" id="UP000002149"/>
    </source>
</evidence>